<gene>
    <name evidence="11 14" type="primary">hisS</name>
    <name evidence="15" type="ORF">CC99x_007320</name>
    <name evidence="14" type="ORF">CC99x_01724</name>
</gene>
<dbReference type="EC" id="6.1.1.21" evidence="11"/>
<dbReference type="Pfam" id="PF03129">
    <property type="entry name" value="HGTP_anticodon"/>
    <property type="match status" value="1"/>
</dbReference>
<proteinExistence type="inferred from homology"/>
<dbReference type="SUPFAM" id="SSF55681">
    <property type="entry name" value="Class II aaRS and biotin synthetases"/>
    <property type="match status" value="1"/>
</dbReference>
<dbReference type="GO" id="GO:0005524">
    <property type="term" value="F:ATP binding"/>
    <property type="evidence" value="ECO:0007669"/>
    <property type="project" value="UniProtKB-UniRule"/>
</dbReference>
<dbReference type="PROSITE" id="PS50862">
    <property type="entry name" value="AA_TRNA_LIGASE_II"/>
    <property type="match status" value="1"/>
</dbReference>
<dbReference type="InterPro" id="IPR006195">
    <property type="entry name" value="aa-tRNA-synth_II"/>
</dbReference>
<comment type="subcellular location">
    <subcellularLocation>
        <location evidence="1 11">Cytoplasm</location>
    </subcellularLocation>
</comment>
<dbReference type="HAMAP" id="MF_00127">
    <property type="entry name" value="His_tRNA_synth"/>
    <property type="match status" value="1"/>
</dbReference>
<feature type="binding site" evidence="12">
    <location>
        <position position="131"/>
    </location>
    <ligand>
        <name>L-histidine</name>
        <dbReference type="ChEBI" id="CHEBI:57595"/>
    </ligand>
</feature>
<dbReference type="Proteomes" id="UP000051494">
    <property type="component" value="Unassembled WGS sequence"/>
</dbReference>
<dbReference type="PIRSF" id="PIRSF001549">
    <property type="entry name" value="His-tRNA_synth"/>
    <property type="match status" value="1"/>
</dbReference>
<evidence type="ECO:0000256" key="9">
    <source>
        <dbReference type="ARBA" id="ARBA00023146"/>
    </source>
</evidence>
<dbReference type="GO" id="GO:0004821">
    <property type="term" value="F:histidine-tRNA ligase activity"/>
    <property type="evidence" value="ECO:0007669"/>
    <property type="project" value="UniProtKB-UniRule"/>
</dbReference>
<keyword evidence="8 11" id="KW-0648">Protein biosynthesis</keyword>
<dbReference type="InterPro" id="IPR036621">
    <property type="entry name" value="Anticodon-bd_dom_sf"/>
</dbReference>
<comment type="caution">
    <text evidence="14">The sequence shown here is derived from an EMBL/GenBank/DDBJ whole genome shotgun (WGS) entry which is preliminary data.</text>
</comment>
<dbReference type="NCBIfam" id="TIGR00442">
    <property type="entry name" value="hisS"/>
    <property type="match status" value="1"/>
</dbReference>
<comment type="similarity">
    <text evidence="2 11">Belongs to the class-II aminoacyl-tRNA synthetase family.</text>
</comment>
<dbReference type="Gene3D" id="3.30.930.10">
    <property type="entry name" value="Bira Bifunctional Protein, Domain 2"/>
    <property type="match status" value="1"/>
</dbReference>
<feature type="binding site" evidence="12">
    <location>
        <begin position="83"/>
        <end position="85"/>
    </location>
    <ligand>
        <name>L-histidine</name>
        <dbReference type="ChEBI" id="CHEBI:57595"/>
    </ligand>
</feature>
<evidence type="ECO:0000259" key="13">
    <source>
        <dbReference type="PROSITE" id="PS50862"/>
    </source>
</evidence>
<dbReference type="InterPro" id="IPR004154">
    <property type="entry name" value="Anticodon-bd"/>
</dbReference>
<dbReference type="CDD" id="cd00773">
    <property type="entry name" value="HisRS-like_core"/>
    <property type="match status" value="1"/>
</dbReference>
<keyword evidence="7 11" id="KW-0067">ATP-binding</keyword>
<evidence type="ECO:0000256" key="1">
    <source>
        <dbReference type="ARBA" id="ARBA00004496"/>
    </source>
</evidence>
<dbReference type="GO" id="GO:0006427">
    <property type="term" value="P:histidyl-tRNA aminoacylation"/>
    <property type="evidence" value="ECO:0007669"/>
    <property type="project" value="UniProtKB-UniRule"/>
</dbReference>
<evidence type="ECO:0000256" key="6">
    <source>
        <dbReference type="ARBA" id="ARBA00022741"/>
    </source>
</evidence>
<dbReference type="STRING" id="437022.CC99x_01724"/>
<keyword evidence="5 11" id="KW-0436">Ligase</keyword>
<dbReference type="SUPFAM" id="SSF52954">
    <property type="entry name" value="Class II aaRS ABD-related"/>
    <property type="match status" value="1"/>
</dbReference>
<evidence type="ECO:0000256" key="12">
    <source>
        <dbReference type="PIRSR" id="PIRSR001549-1"/>
    </source>
</evidence>
<evidence type="ECO:0000313" key="16">
    <source>
        <dbReference type="Proteomes" id="UP000051494"/>
    </source>
</evidence>
<evidence type="ECO:0000256" key="8">
    <source>
        <dbReference type="ARBA" id="ARBA00022917"/>
    </source>
</evidence>
<keyword evidence="9 11" id="KW-0030">Aminoacyl-tRNA synthetase</keyword>
<accession>A0A0Q9YNY1</accession>
<dbReference type="OrthoDB" id="9800814at2"/>
<dbReference type="RefSeq" id="WP_057624803.1">
    <property type="nucleotide sequence ID" value="NZ_LKHV02000001.1"/>
</dbReference>
<reference evidence="14" key="1">
    <citation type="submission" date="2015-09" db="EMBL/GenBank/DDBJ databases">
        <title>Draft Genome Sequences of Two Novel Amoeba-resistant Intranuclear Bacteria, Candidatus Berkiella cookevillensis and Candidatus Berkiella aquae.</title>
        <authorList>
            <person name="Mehari Y.T."/>
            <person name="Arivett B.A."/>
            <person name="Farone A.L."/>
            <person name="Gunderson J.H."/>
            <person name="Farone M.B."/>
        </authorList>
    </citation>
    <scope>NUCLEOTIDE SEQUENCE [LARGE SCALE GENOMIC DNA]</scope>
    <source>
        <strain evidence="14">CC99</strain>
    </source>
</reference>
<evidence type="ECO:0000313" key="15">
    <source>
        <dbReference type="EMBL" id="MCS5708712.1"/>
    </source>
</evidence>
<feature type="binding site" evidence="12">
    <location>
        <position position="127"/>
    </location>
    <ligand>
        <name>L-histidine</name>
        <dbReference type="ChEBI" id="CHEBI:57595"/>
    </ligand>
</feature>
<dbReference type="FunFam" id="3.30.930.10:FF:000005">
    <property type="entry name" value="Histidine--tRNA ligase"/>
    <property type="match status" value="1"/>
</dbReference>
<comment type="subunit">
    <text evidence="3 11">Homodimer.</text>
</comment>
<dbReference type="EMBL" id="LKHV01000008">
    <property type="protein sequence ID" value="KRG18279.1"/>
    <property type="molecule type" value="Genomic_DNA"/>
</dbReference>
<dbReference type="Pfam" id="PF13393">
    <property type="entry name" value="tRNA-synt_His"/>
    <property type="match status" value="1"/>
</dbReference>
<feature type="binding site" evidence="12">
    <location>
        <position position="113"/>
    </location>
    <ligand>
        <name>L-histidine</name>
        <dbReference type="ChEBI" id="CHEBI:57595"/>
    </ligand>
</feature>
<organism evidence="14">
    <name type="scientific">Candidatus Berkiella cookevillensis</name>
    <dbReference type="NCBI Taxonomy" id="437022"/>
    <lineage>
        <taxon>Bacteria</taxon>
        <taxon>Pseudomonadati</taxon>
        <taxon>Pseudomonadota</taxon>
        <taxon>Gammaproteobacteria</taxon>
        <taxon>Candidatus Berkiellales</taxon>
        <taxon>Candidatus Berkiellaceae</taxon>
        <taxon>Candidatus Berkiella</taxon>
    </lineage>
</organism>
<name>A0A0Q9YNY1_9GAMM</name>
<protein>
    <recommendedName>
        <fullName evidence="11">Histidine--tRNA ligase</fullName>
        <ecNumber evidence="11">6.1.1.21</ecNumber>
    </recommendedName>
    <alternativeName>
        <fullName evidence="11">Histidyl-tRNA synthetase</fullName>
        <shortName evidence="11">HisRS</shortName>
    </alternativeName>
</protein>
<keyword evidence="6 11" id="KW-0547">Nucleotide-binding</keyword>
<dbReference type="InterPro" id="IPR045864">
    <property type="entry name" value="aa-tRNA-synth_II/BPL/LPL"/>
</dbReference>
<feature type="binding site" evidence="12">
    <location>
        <position position="259"/>
    </location>
    <ligand>
        <name>L-histidine</name>
        <dbReference type="ChEBI" id="CHEBI:57595"/>
    </ligand>
</feature>
<dbReference type="PANTHER" id="PTHR43707:SF1">
    <property type="entry name" value="HISTIDINE--TRNA LIGASE, MITOCHONDRIAL-RELATED"/>
    <property type="match status" value="1"/>
</dbReference>
<comment type="catalytic activity">
    <reaction evidence="10 11">
        <text>tRNA(His) + L-histidine + ATP = L-histidyl-tRNA(His) + AMP + diphosphate + H(+)</text>
        <dbReference type="Rhea" id="RHEA:17313"/>
        <dbReference type="Rhea" id="RHEA-COMP:9665"/>
        <dbReference type="Rhea" id="RHEA-COMP:9689"/>
        <dbReference type="ChEBI" id="CHEBI:15378"/>
        <dbReference type="ChEBI" id="CHEBI:30616"/>
        <dbReference type="ChEBI" id="CHEBI:33019"/>
        <dbReference type="ChEBI" id="CHEBI:57595"/>
        <dbReference type="ChEBI" id="CHEBI:78442"/>
        <dbReference type="ChEBI" id="CHEBI:78527"/>
        <dbReference type="ChEBI" id="CHEBI:456215"/>
        <dbReference type="EC" id="6.1.1.21"/>
    </reaction>
</comment>
<evidence type="ECO:0000256" key="11">
    <source>
        <dbReference type="HAMAP-Rule" id="MF_00127"/>
    </source>
</evidence>
<evidence type="ECO:0000256" key="7">
    <source>
        <dbReference type="ARBA" id="ARBA00022840"/>
    </source>
</evidence>
<reference evidence="15" key="2">
    <citation type="journal article" date="2016" name="Genome Announc.">
        <title>Draft Genome Sequences of Two Novel Amoeba-Resistant Intranuclear Bacteria, 'Candidatus Berkiella cookevillensis' and 'Candidatus Berkiella aquae'.</title>
        <authorList>
            <person name="Mehari Y.T."/>
            <person name="Arivett B.A."/>
            <person name="Farone A.L."/>
            <person name="Gunderson J.H."/>
            <person name="Farone M.B."/>
        </authorList>
    </citation>
    <scope>NUCLEOTIDE SEQUENCE</scope>
    <source>
        <strain evidence="15">CC99</strain>
    </source>
</reference>
<dbReference type="PATRIC" id="fig|1590042.3.peg.1751"/>
<evidence type="ECO:0000256" key="5">
    <source>
        <dbReference type="ARBA" id="ARBA00022598"/>
    </source>
</evidence>
<feature type="domain" description="Aminoacyl-transfer RNA synthetases class-II family profile" evidence="13">
    <location>
        <begin position="25"/>
        <end position="353"/>
    </location>
</feature>
<feature type="binding site" evidence="12">
    <location>
        <begin position="263"/>
        <end position="264"/>
    </location>
    <ligand>
        <name>L-histidine</name>
        <dbReference type="ChEBI" id="CHEBI:57595"/>
    </ligand>
</feature>
<evidence type="ECO:0000256" key="2">
    <source>
        <dbReference type="ARBA" id="ARBA00008226"/>
    </source>
</evidence>
<keyword evidence="4 11" id="KW-0963">Cytoplasm</keyword>
<reference evidence="15" key="3">
    <citation type="submission" date="2021-06" db="EMBL/GenBank/DDBJ databases">
        <title>Genomic Description and Analysis of Intracellular Bacteria, Candidatus Berkiella cookevillensis and Candidatus Berkiella aquae.</title>
        <authorList>
            <person name="Kidane D.T."/>
            <person name="Mehari Y.T."/>
            <person name="Rice F.C."/>
            <person name="Arivett B.A."/>
            <person name="Farone A.L."/>
            <person name="Berk S.G."/>
            <person name="Farone M.B."/>
        </authorList>
    </citation>
    <scope>NUCLEOTIDE SEQUENCE</scope>
    <source>
        <strain evidence="15">CC99</strain>
    </source>
</reference>
<dbReference type="GO" id="GO:0005737">
    <property type="term" value="C:cytoplasm"/>
    <property type="evidence" value="ECO:0007669"/>
    <property type="project" value="UniProtKB-SubCell"/>
</dbReference>
<dbReference type="EMBL" id="LKHV02000001">
    <property type="protein sequence ID" value="MCS5708712.1"/>
    <property type="molecule type" value="Genomic_DNA"/>
</dbReference>
<sequence length="422" mass="47751">MGLDIQVVKGMKDILPADIGYWHYLEDKFKSLLGGYGYNEIRSPLLEKSDLFKRAIGQVTDIVEKEMYTLEDKGGDLLSLRPEGTAQCVRAVLENGLIHNQSQKLWYLGPMFRRERPQKGRLRQFHQLGVEAFGFSGPDIDIELLLMTARLWKMLNISDVVTLEINSLGTYEERLVYRQKLVEYFSDHKDALDEDSQRRLTANPMRILDSKESSMQALIKDAPSILEFLGEQSTAHFETIGHHLSQHSIPFVINPCLVRGLDYYTHAVYEWKSELLGAQSTVCAGGRYDDLVSLIGGQKTSTPSTGFALGIERLLLLLQEKAALPATKSVDVFIVHDSLETLAIAEKIRDEVPHIKLVCHCGEGSFKSQFKKADKSGAEWAIIYGEDERSNKRFTLKSLRAHTEQQSLGFEDLIIFLKNAIR</sequence>
<evidence type="ECO:0000256" key="3">
    <source>
        <dbReference type="ARBA" id="ARBA00011738"/>
    </source>
</evidence>
<dbReference type="AlphaFoldDB" id="A0A0Q9YNY1"/>
<dbReference type="PANTHER" id="PTHR43707">
    <property type="entry name" value="HISTIDYL-TRNA SYNTHETASE"/>
    <property type="match status" value="1"/>
</dbReference>
<evidence type="ECO:0000313" key="14">
    <source>
        <dbReference type="EMBL" id="KRG18279.1"/>
    </source>
</evidence>
<dbReference type="InterPro" id="IPR041715">
    <property type="entry name" value="HisRS-like_core"/>
</dbReference>
<dbReference type="InterPro" id="IPR015807">
    <property type="entry name" value="His-tRNA-ligase"/>
</dbReference>
<keyword evidence="16" id="KW-1185">Reference proteome</keyword>
<dbReference type="Gene3D" id="3.40.50.800">
    <property type="entry name" value="Anticodon-binding domain"/>
    <property type="match status" value="1"/>
</dbReference>
<evidence type="ECO:0000256" key="4">
    <source>
        <dbReference type="ARBA" id="ARBA00022490"/>
    </source>
</evidence>
<evidence type="ECO:0000256" key="10">
    <source>
        <dbReference type="ARBA" id="ARBA00047639"/>
    </source>
</evidence>
<dbReference type="InterPro" id="IPR004516">
    <property type="entry name" value="HisRS/HisZ"/>
</dbReference>